<feature type="signal peptide" evidence="3">
    <location>
        <begin position="1"/>
        <end position="24"/>
    </location>
</feature>
<evidence type="ECO:0000256" key="3">
    <source>
        <dbReference type="SAM" id="SignalP"/>
    </source>
</evidence>
<feature type="chain" id="PRO_5041410900" description="Tachykinin precursor 4" evidence="3">
    <location>
        <begin position="25"/>
        <end position="93"/>
    </location>
</feature>
<protein>
    <recommendedName>
        <fullName evidence="6">Tachykinin precursor 4</fullName>
    </recommendedName>
</protein>
<keyword evidence="3" id="KW-0732">Signal</keyword>
<evidence type="ECO:0000256" key="2">
    <source>
        <dbReference type="ARBA" id="ARBA00022815"/>
    </source>
</evidence>
<dbReference type="AlphaFoldDB" id="A0AA35L6G0"/>
<dbReference type="PROSITE" id="PS00267">
    <property type="entry name" value="TACHYKININ"/>
    <property type="match status" value="1"/>
</dbReference>
<keyword evidence="2" id="KW-0027">Amidation</keyword>
<proteinExistence type="inferred from homology"/>
<name>A0AA35L6G0_9SAUR</name>
<accession>A0AA35L6G0</accession>
<reference evidence="4" key="1">
    <citation type="submission" date="2022-12" db="EMBL/GenBank/DDBJ databases">
        <authorList>
            <person name="Alioto T."/>
            <person name="Alioto T."/>
            <person name="Gomez Garrido J."/>
        </authorList>
    </citation>
    <scope>NUCLEOTIDE SEQUENCE</scope>
</reference>
<evidence type="ECO:0000256" key="1">
    <source>
        <dbReference type="ARBA" id="ARBA00007518"/>
    </source>
</evidence>
<dbReference type="EMBL" id="OX395138">
    <property type="protein sequence ID" value="CAI5790113.1"/>
    <property type="molecule type" value="Genomic_DNA"/>
</dbReference>
<evidence type="ECO:0000313" key="5">
    <source>
        <dbReference type="Proteomes" id="UP001178461"/>
    </source>
</evidence>
<dbReference type="InterPro" id="IPR013055">
    <property type="entry name" value="Tachy_Neuro_lke_CS"/>
</dbReference>
<keyword evidence="5" id="KW-1185">Reference proteome</keyword>
<organism evidence="4 5">
    <name type="scientific">Podarcis lilfordi</name>
    <name type="common">Lilford's wall lizard</name>
    <dbReference type="NCBI Taxonomy" id="74358"/>
    <lineage>
        <taxon>Eukaryota</taxon>
        <taxon>Metazoa</taxon>
        <taxon>Chordata</taxon>
        <taxon>Craniata</taxon>
        <taxon>Vertebrata</taxon>
        <taxon>Euteleostomi</taxon>
        <taxon>Lepidosauria</taxon>
        <taxon>Squamata</taxon>
        <taxon>Bifurcata</taxon>
        <taxon>Unidentata</taxon>
        <taxon>Episquamata</taxon>
        <taxon>Laterata</taxon>
        <taxon>Lacertibaenia</taxon>
        <taxon>Lacertidae</taxon>
        <taxon>Podarcis</taxon>
    </lineage>
</organism>
<dbReference type="Proteomes" id="UP001178461">
    <property type="component" value="Chromosome 13"/>
</dbReference>
<evidence type="ECO:0008006" key="6">
    <source>
        <dbReference type="Google" id="ProtNLM"/>
    </source>
</evidence>
<gene>
    <name evidence="4" type="ORF">PODLI_1B007712</name>
</gene>
<sequence length="93" mass="10591">MGTLKLLLALIFLSLQMFRFEGEAVVVPASQEEELSLRDLAPKDDRLQRRAFQDFADLVKRGKLQQFYGLMGKRAREPAQEGASRELLPPWAS</sequence>
<comment type="similarity">
    <text evidence="1">Belongs to the tachykinin family.</text>
</comment>
<evidence type="ECO:0000313" key="4">
    <source>
        <dbReference type="EMBL" id="CAI5790113.1"/>
    </source>
</evidence>